<dbReference type="RefSeq" id="WP_006262962.1">
    <property type="nucleotide sequence ID" value="NZ_JH590837.1"/>
</dbReference>
<accession>A0AAV3F5J7</accession>
<evidence type="ECO:0000313" key="2">
    <source>
        <dbReference type="Proteomes" id="UP000004834"/>
    </source>
</evidence>
<sequence>MNVNDTITEIGESECIYNQLKILTMLVDQYNKEGNVLIKLEYTNSHSIAFHITNLKNGFTSHGKYTYSNMGAKMAWVGLEFYYNQITQSI</sequence>
<organism evidence="1 2">
    <name type="scientific">Myroides odoratimimus CIP 101113</name>
    <dbReference type="NCBI Taxonomy" id="883154"/>
    <lineage>
        <taxon>Bacteria</taxon>
        <taxon>Pseudomonadati</taxon>
        <taxon>Bacteroidota</taxon>
        <taxon>Flavobacteriia</taxon>
        <taxon>Flavobacteriales</taxon>
        <taxon>Flavobacteriaceae</taxon>
        <taxon>Myroides</taxon>
    </lineage>
</organism>
<evidence type="ECO:0000313" key="1">
    <source>
        <dbReference type="EMBL" id="EHO13834.1"/>
    </source>
</evidence>
<reference evidence="1 2" key="1">
    <citation type="submission" date="2011-11" db="EMBL/GenBank/DDBJ databases">
        <title>The Genome Sequence of Myroides odoratimimus CIP 101113.</title>
        <authorList>
            <person name="Earl A."/>
            <person name="Ward D."/>
            <person name="Feldgarden M."/>
            <person name="Gevers D."/>
            <person name="Huys G."/>
            <person name="Young S.K."/>
            <person name="Zeng Q."/>
            <person name="Gargeya S."/>
            <person name="Fitzgerald M."/>
            <person name="Haas B."/>
            <person name="Abouelleil A."/>
            <person name="Alvarado L."/>
            <person name="Arachchi H.M."/>
            <person name="Berlin A."/>
            <person name="Brown A."/>
            <person name="Chapman S.B."/>
            <person name="Chen Z."/>
            <person name="Dunbar C."/>
            <person name="Freedman E."/>
            <person name="Gearin G."/>
            <person name="Goldberg J."/>
            <person name="Griggs A."/>
            <person name="Gujja S."/>
            <person name="Heiman D."/>
            <person name="Howarth C."/>
            <person name="Larson L."/>
            <person name="Lui A."/>
            <person name="MacDonald P.J.P."/>
            <person name="Montmayeur A."/>
            <person name="Murphy C."/>
            <person name="Neiman D."/>
            <person name="Pearson M."/>
            <person name="Priest M."/>
            <person name="Roberts A."/>
            <person name="Saif S."/>
            <person name="Shea T."/>
            <person name="Shenoy N."/>
            <person name="Sisk P."/>
            <person name="Stolte C."/>
            <person name="Sykes S."/>
            <person name="Wortman J."/>
            <person name="Nusbaum C."/>
            <person name="Birren B."/>
        </authorList>
    </citation>
    <scope>NUCLEOTIDE SEQUENCE [LARGE SCALE GENOMIC DNA]</scope>
    <source>
        <strain evidence="1 2">CIP 101113</strain>
    </source>
</reference>
<dbReference type="Proteomes" id="UP000004834">
    <property type="component" value="Unassembled WGS sequence"/>
</dbReference>
<protein>
    <submittedName>
        <fullName evidence="1">Uncharacterized protein</fullName>
    </submittedName>
</protein>
<dbReference type="EMBL" id="AGEE01000008">
    <property type="protein sequence ID" value="EHO13834.1"/>
    <property type="molecule type" value="Genomic_DNA"/>
</dbReference>
<gene>
    <name evidence="1" type="ORF">HMPREF9715_00908</name>
</gene>
<proteinExistence type="predicted"/>
<dbReference type="AlphaFoldDB" id="A0AAV3F5J7"/>
<comment type="caution">
    <text evidence="1">The sequence shown here is derived from an EMBL/GenBank/DDBJ whole genome shotgun (WGS) entry which is preliminary data.</text>
</comment>
<name>A0AAV3F5J7_9FLAO</name>